<dbReference type="KEGG" id="nba:CUN60_06155"/>
<dbReference type="Pfam" id="PF05834">
    <property type="entry name" value="Lycopene_cycl"/>
    <property type="match status" value="1"/>
</dbReference>
<name>A0A2I7N608_9NEIS</name>
<dbReference type="PRINTS" id="PR00420">
    <property type="entry name" value="RNGMNOXGNASE"/>
</dbReference>
<dbReference type="SUPFAM" id="SSF51905">
    <property type="entry name" value="FAD/NAD(P)-binding domain"/>
    <property type="match status" value="1"/>
</dbReference>
<dbReference type="Proteomes" id="UP000236655">
    <property type="component" value="Chromosome"/>
</dbReference>
<evidence type="ECO:0000313" key="2">
    <source>
        <dbReference type="Proteomes" id="UP000236655"/>
    </source>
</evidence>
<dbReference type="PANTHER" id="PTHR42685">
    <property type="entry name" value="GERANYLGERANYL DIPHOSPHATE REDUCTASE"/>
    <property type="match status" value="1"/>
</dbReference>
<dbReference type="InterPro" id="IPR011777">
    <property type="entry name" value="Geranylgeranyl_Rdtase_fam"/>
</dbReference>
<reference evidence="2" key="1">
    <citation type="submission" date="2017-11" db="EMBL/GenBank/DDBJ databases">
        <authorList>
            <person name="Chan K.G."/>
            <person name="Lee L.S."/>
        </authorList>
    </citation>
    <scope>NUCLEOTIDE SEQUENCE [LARGE SCALE GENOMIC DNA]</scope>
    <source>
        <strain evidence="2">DSM 100970</strain>
    </source>
</reference>
<dbReference type="OrthoDB" id="103324at2"/>
<sequence>MNNSLYDVIIVGAGPSGTSCAYNIKRLKPDAKILLIDKATFPRYKPCGGGVSPEVANYLDFPLESAINYKCNNVVMVANGKEIESNQHELWMVRREVFDNYLLEKAKSTGVEFIANCEVKDIINQNDDSTLVIAENQQFSGKVIVLAEGGRGKLAKRLGIAPENTILAAMEYEHYSNEDLNGKLYIDFDYNDSGYAWNFPKAEGLSLGIGGLIKGKEKGKVTLPKKLSTYVAKFGVEQFDKANLHGHPIELYKKKHKLVSGRIVLIGEIAGCVDPLTAEGIRPAIKSGYLAAKRISEVISANNISLLKKYTQDFHLNIGKDLGRAKIMSFFLNRYMHQILPMITTEKAINGFMDVFSGKSSYIEKISFRRIVKLCLRSLRSPS</sequence>
<organism evidence="1 2">
    <name type="scientific">Aquella oligotrophica</name>
    <dbReference type="NCBI Taxonomy" id="2067065"/>
    <lineage>
        <taxon>Bacteria</taxon>
        <taxon>Pseudomonadati</taxon>
        <taxon>Pseudomonadota</taxon>
        <taxon>Betaproteobacteria</taxon>
        <taxon>Neisseriales</taxon>
        <taxon>Neisseriaceae</taxon>
        <taxon>Aquella</taxon>
    </lineage>
</organism>
<dbReference type="RefSeq" id="WP_102951192.1">
    <property type="nucleotide sequence ID" value="NZ_CP024847.1"/>
</dbReference>
<evidence type="ECO:0008006" key="3">
    <source>
        <dbReference type="Google" id="ProtNLM"/>
    </source>
</evidence>
<dbReference type="Gene3D" id="3.50.50.60">
    <property type="entry name" value="FAD/NAD(P)-binding domain"/>
    <property type="match status" value="1"/>
</dbReference>
<dbReference type="InterPro" id="IPR050407">
    <property type="entry name" value="Geranylgeranyl_reductase"/>
</dbReference>
<dbReference type="InterPro" id="IPR036188">
    <property type="entry name" value="FAD/NAD-bd_sf"/>
</dbReference>
<protein>
    <recommendedName>
        <fullName evidence="3">Geranylgeranyl reductase family protein</fullName>
    </recommendedName>
</protein>
<dbReference type="AlphaFoldDB" id="A0A2I7N608"/>
<evidence type="ECO:0000313" key="1">
    <source>
        <dbReference type="EMBL" id="AUR51896.1"/>
    </source>
</evidence>
<accession>A0A2I7N608</accession>
<gene>
    <name evidence="1" type="ORF">CUN60_06155</name>
</gene>
<dbReference type="EMBL" id="CP024847">
    <property type="protein sequence ID" value="AUR51896.1"/>
    <property type="molecule type" value="Genomic_DNA"/>
</dbReference>
<dbReference type="NCBIfam" id="TIGR02032">
    <property type="entry name" value="GG-red-SF"/>
    <property type="match status" value="1"/>
</dbReference>
<dbReference type="PANTHER" id="PTHR42685:SF22">
    <property type="entry name" value="CONDITIONED MEDIUM FACTOR RECEPTOR 1"/>
    <property type="match status" value="1"/>
</dbReference>
<dbReference type="GO" id="GO:0016628">
    <property type="term" value="F:oxidoreductase activity, acting on the CH-CH group of donors, NAD or NADP as acceptor"/>
    <property type="evidence" value="ECO:0007669"/>
    <property type="project" value="InterPro"/>
</dbReference>
<proteinExistence type="predicted"/>
<keyword evidence="2" id="KW-1185">Reference proteome</keyword>